<comment type="caution">
    <text evidence="4">The sequence shown here is derived from an EMBL/GenBank/DDBJ whole genome shotgun (WGS) entry which is preliminary data.</text>
</comment>
<dbReference type="AlphaFoldDB" id="A0AAD3HJR1"/>
<feature type="non-terminal residue" evidence="4">
    <location>
        <position position="493"/>
    </location>
</feature>
<proteinExistence type="inferred from homology"/>
<feature type="domain" description="Glycosyl transferase CAP10" evidence="3">
    <location>
        <begin position="248"/>
        <end position="463"/>
    </location>
</feature>
<keyword evidence="5" id="KW-1185">Reference proteome</keyword>
<sequence length="493" mass="55565">ANSLSRQARTRTLNAIHPGRLSVGRQSLDASGLRKCPTNVLSPFFTIIIYAPTYNVPPLQASICVQLRVSGLIDNIFLNNMQRLLLTLLVGVASLRLTYGEASCAQTDEELAPIYEGLNNDVKYWKDKLGARQLNSTDLTLLFSRNALPWDTNPWTDEGTGMANAEFTAVAIIDNKWYFPFREWGYDANCSRREDWCSPRMTAMQTAFNRWAQQTKFPDSIFLLDLENGGTCRTEAQCPAPILAIFGLLRTPEFASADNHRIPHGLGSILVPDTAHNSHDMKLVSKPWGEKMRKAIFRGAAHCPQFHANPFARCSRKEYTELAKGAGAGVLEMMEWDEAVGPFHADGQSWPEDYGKYMFALALEGISGCVKLEELLHVNSVVLKEWSPVVEYYMRYLRPHEHYLPILSSSPTDVLDVIRNTTVEEGQRIASNGQDFASRFLCDHAKMLYFKKALEQYKALFSDMDAYIAQRVRPLLQAKEKLGLGHTRYPRTG</sequence>
<dbReference type="EMBL" id="BMAR01000004">
    <property type="protein sequence ID" value="GFR42890.1"/>
    <property type="molecule type" value="Genomic_DNA"/>
</dbReference>
<evidence type="ECO:0000256" key="1">
    <source>
        <dbReference type="ARBA" id="ARBA00010118"/>
    </source>
</evidence>
<dbReference type="Proteomes" id="UP001054857">
    <property type="component" value="Unassembled WGS sequence"/>
</dbReference>
<evidence type="ECO:0000313" key="4">
    <source>
        <dbReference type="EMBL" id="GFR42890.1"/>
    </source>
</evidence>
<gene>
    <name evidence="4" type="ORF">Agub_g3882</name>
</gene>
<dbReference type="PANTHER" id="PTHR12203:SF35">
    <property type="entry name" value="PROTEIN O-GLUCOSYLTRANSFERASE 1"/>
    <property type="match status" value="1"/>
</dbReference>
<comment type="similarity">
    <text evidence="1">Belongs to the glycosyltransferase 90 family.</text>
</comment>
<evidence type="ECO:0000256" key="2">
    <source>
        <dbReference type="ARBA" id="ARBA00022679"/>
    </source>
</evidence>
<dbReference type="PANTHER" id="PTHR12203">
    <property type="entry name" value="KDEL LYS-ASP-GLU-LEU CONTAINING - RELATED"/>
    <property type="match status" value="1"/>
</dbReference>
<protein>
    <recommendedName>
        <fullName evidence="3">Glycosyl transferase CAP10 domain-containing protein</fullName>
    </recommendedName>
</protein>
<reference evidence="4 5" key="1">
    <citation type="journal article" date="2021" name="Sci. Rep.">
        <title>Genome sequencing of the multicellular alga Astrephomene provides insights into convergent evolution of germ-soma differentiation.</title>
        <authorList>
            <person name="Yamashita S."/>
            <person name="Yamamoto K."/>
            <person name="Matsuzaki R."/>
            <person name="Suzuki S."/>
            <person name="Yamaguchi H."/>
            <person name="Hirooka S."/>
            <person name="Minakuchi Y."/>
            <person name="Miyagishima S."/>
            <person name="Kawachi M."/>
            <person name="Toyoda A."/>
            <person name="Nozaki H."/>
        </authorList>
    </citation>
    <scope>NUCLEOTIDE SEQUENCE [LARGE SCALE GENOMIC DNA]</scope>
    <source>
        <strain evidence="4 5">NIES-4017</strain>
    </source>
</reference>
<accession>A0AAD3HJR1</accession>
<evidence type="ECO:0000313" key="5">
    <source>
        <dbReference type="Proteomes" id="UP001054857"/>
    </source>
</evidence>
<dbReference type="GO" id="GO:0016740">
    <property type="term" value="F:transferase activity"/>
    <property type="evidence" value="ECO:0007669"/>
    <property type="project" value="UniProtKB-KW"/>
</dbReference>
<dbReference type="SMART" id="SM00672">
    <property type="entry name" value="CAP10"/>
    <property type="match status" value="1"/>
</dbReference>
<dbReference type="InterPro" id="IPR051091">
    <property type="entry name" value="O-Glucosyltr/Glycosyltrsf_90"/>
</dbReference>
<evidence type="ECO:0000259" key="3">
    <source>
        <dbReference type="SMART" id="SM00672"/>
    </source>
</evidence>
<organism evidence="4 5">
    <name type="scientific">Astrephomene gubernaculifera</name>
    <dbReference type="NCBI Taxonomy" id="47775"/>
    <lineage>
        <taxon>Eukaryota</taxon>
        <taxon>Viridiplantae</taxon>
        <taxon>Chlorophyta</taxon>
        <taxon>core chlorophytes</taxon>
        <taxon>Chlorophyceae</taxon>
        <taxon>CS clade</taxon>
        <taxon>Chlamydomonadales</taxon>
        <taxon>Astrephomenaceae</taxon>
        <taxon>Astrephomene</taxon>
    </lineage>
</organism>
<name>A0AAD3HJR1_9CHLO</name>
<keyword evidence="2" id="KW-0808">Transferase</keyword>
<dbReference type="Pfam" id="PF05686">
    <property type="entry name" value="Glyco_transf_90"/>
    <property type="match status" value="1"/>
</dbReference>
<dbReference type="InterPro" id="IPR006598">
    <property type="entry name" value="CAP10"/>
</dbReference>